<sequence>MPVSEFTDPQLSHNFHVEILGISRGSFHEVTGLDSTVDVVEHREGGWNQSPRKLAGQTKHSNIVLKWGLNVDRDLVDWHQRIVDGDMERLDGSIVLLDRRNQEIARWNFVRAWPAKYTGPSFSAEAAEVALETLELAHEGVRRAN</sequence>
<organism evidence="1 2">
    <name type="scientific">Agromyces bracchium</name>
    <dbReference type="NCBI Taxonomy" id="88376"/>
    <lineage>
        <taxon>Bacteria</taxon>
        <taxon>Bacillati</taxon>
        <taxon>Actinomycetota</taxon>
        <taxon>Actinomycetes</taxon>
        <taxon>Micrococcales</taxon>
        <taxon>Microbacteriaceae</taxon>
        <taxon>Agromyces</taxon>
    </lineage>
</organism>
<dbReference type="AlphaFoldDB" id="A0A6I3MDQ8"/>
<protein>
    <submittedName>
        <fullName evidence="1">Phage tail protein</fullName>
    </submittedName>
</protein>
<dbReference type="GO" id="GO:0005198">
    <property type="term" value="F:structural molecule activity"/>
    <property type="evidence" value="ECO:0007669"/>
    <property type="project" value="InterPro"/>
</dbReference>
<dbReference type="InterPro" id="IPR010667">
    <property type="entry name" value="Phage_T4_Gp19"/>
</dbReference>
<accession>A0A6I3MDQ8</accession>
<name>A0A6I3MDQ8_9MICO</name>
<dbReference type="Pfam" id="PF06841">
    <property type="entry name" value="Phage_T4_gp19"/>
    <property type="match status" value="1"/>
</dbReference>
<dbReference type="RefSeq" id="WP_155053335.1">
    <property type="nucleotide sequence ID" value="NZ_BAAAIB010000008.1"/>
</dbReference>
<dbReference type="NCBIfam" id="TIGR02241">
    <property type="entry name" value="conserved hypothetical phage tail region protein"/>
    <property type="match status" value="1"/>
</dbReference>
<evidence type="ECO:0000313" key="1">
    <source>
        <dbReference type="EMBL" id="MTH70312.1"/>
    </source>
</evidence>
<dbReference type="PANTHER" id="PTHR38009:SF1">
    <property type="entry name" value="CONSERVED HYPOTHETICAL PHAGE TAIL PROTEIN"/>
    <property type="match status" value="1"/>
</dbReference>
<dbReference type="EMBL" id="WMLB01000044">
    <property type="protein sequence ID" value="MTH70312.1"/>
    <property type="molecule type" value="Genomic_DNA"/>
</dbReference>
<comment type="caution">
    <text evidence="1">The sequence shown here is derived from an EMBL/GenBank/DDBJ whole genome shotgun (WGS) entry which is preliminary data.</text>
</comment>
<dbReference type="Proteomes" id="UP000433071">
    <property type="component" value="Unassembled WGS sequence"/>
</dbReference>
<proteinExistence type="predicted"/>
<dbReference type="OrthoDB" id="9799891at2"/>
<dbReference type="InterPro" id="IPR011747">
    <property type="entry name" value="CHP02241"/>
</dbReference>
<reference evidence="1 2" key="1">
    <citation type="submission" date="2019-11" db="EMBL/GenBank/DDBJ databases">
        <title>Agromyces kandeliae sp. nov., isolated from mangrove soil.</title>
        <authorList>
            <person name="Wang R."/>
        </authorList>
    </citation>
    <scope>NUCLEOTIDE SEQUENCE [LARGE SCALE GENOMIC DNA]</scope>
    <source>
        <strain evidence="1 2">JCM 11433</strain>
    </source>
</reference>
<evidence type="ECO:0000313" key="2">
    <source>
        <dbReference type="Proteomes" id="UP000433071"/>
    </source>
</evidence>
<keyword evidence="2" id="KW-1185">Reference proteome</keyword>
<gene>
    <name evidence="1" type="ORF">GJ743_18270</name>
</gene>
<dbReference type="PANTHER" id="PTHR38009">
    <property type="entry name" value="CONSERVED HYPOTHETICAL PHAGE TAIL PROTEIN"/>
    <property type="match status" value="1"/>
</dbReference>